<keyword evidence="4" id="KW-1185">Reference proteome</keyword>
<name>A0ABW4Q8I5_9MICC</name>
<dbReference type="InterPro" id="IPR023393">
    <property type="entry name" value="START-like_dom_sf"/>
</dbReference>
<dbReference type="CDD" id="cd07814">
    <property type="entry name" value="SRPBCC_CalC_Aha1-like"/>
    <property type="match status" value="1"/>
</dbReference>
<sequence length="346" mass="37810">MSRFTRYATTSQSLSLAAMEEASRRGLREADLQDLFLALTLSGQSAGRVLRDLGITIDAGRTAVEEYQKEQIASLGINASLPPAGDIVLPKAGGYELSKRARDLIGRAGDKGRTADAAAVLRELLDEPSGVVTDLLEQLNTTPAMVIAALDTPSTPPVQNKGTRSRRRGECTVGNESFVPAPINDVWGLLSDPERIPEWDPMAGTVEPTLDETVSSPATAENHGSSGEAAKAGAAWTIYASMTYPDGKPLKVHEKFRRRTLKVLHMTSPSRISWFLTYPDSITNPPMTRTFELAPATGGTHLTITMTWAQRQGWQRLLGPVLLPLRRFLTWIMVTQIRDTISRAFR</sequence>
<dbReference type="EMBL" id="JBHUGA010000040">
    <property type="protein sequence ID" value="MFD1847002.1"/>
    <property type="molecule type" value="Genomic_DNA"/>
</dbReference>
<evidence type="ECO:0000313" key="3">
    <source>
        <dbReference type="EMBL" id="MFD1847002.1"/>
    </source>
</evidence>
<dbReference type="Pfam" id="PF08327">
    <property type="entry name" value="AHSA1"/>
    <property type="match status" value="1"/>
</dbReference>
<dbReference type="SUPFAM" id="SSF55961">
    <property type="entry name" value="Bet v1-like"/>
    <property type="match status" value="1"/>
</dbReference>
<dbReference type="Proteomes" id="UP001597307">
    <property type="component" value="Unassembled WGS sequence"/>
</dbReference>
<comment type="caution">
    <text evidence="3">The sequence shown here is derived from an EMBL/GenBank/DDBJ whole genome shotgun (WGS) entry which is preliminary data.</text>
</comment>
<dbReference type="Gene3D" id="1.10.1780.10">
    <property type="entry name" value="Clp, N-terminal domain"/>
    <property type="match status" value="1"/>
</dbReference>
<evidence type="ECO:0000256" key="1">
    <source>
        <dbReference type="ARBA" id="ARBA00006817"/>
    </source>
</evidence>
<dbReference type="InterPro" id="IPR013538">
    <property type="entry name" value="ASHA1/2-like_C"/>
</dbReference>
<proteinExistence type="inferred from homology"/>
<dbReference type="InterPro" id="IPR036628">
    <property type="entry name" value="Clp_N_dom_sf"/>
</dbReference>
<dbReference type="Gene3D" id="3.30.530.20">
    <property type="match status" value="1"/>
</dbReference>
<protein>
    <submittedName>
        <fullName evidence="3">SRPBCC domain-containing protein</fullName>
    </submittedName>
</protein>
<comment type="similarity">
    <text evidence="1">Belongs to the AHA1 family.</text>
</comment>
<evidence type="ECO:0000313" key="4">
    <source>
        <dbReference type="Proteomes" id="UP001597307"/>
    </source>
</evidence>
<organism evidence="3 4">
    <name type="scientific">Arthrobacter flavus</name>
    <dbReference type="NCBI Taxonomy" id="95172"/>
    <lineage>
        <taxon>Bacteria</taxon>
        <taxon>Bacillati</taxon>
        <taxon>Actinomycetota</taxon>
        <taxon>Actinomycetes</taxon>
        <taxon>Micrococcales</taxon>
        <taxon>Micrococcaceae</taxon>
        <taxon>Arthrobacter</taxon>
    </lineage>
</organism>
<feature type="domain" description="Activator of Hsp90 ATPase homologue 1/2-like C-terminal" evidence="2">
    <location>
        <begin position="181"/>
        <end position="312"/>
    </location>
</feature>
<gene>
    <name evidence="3" type="ORF">ACFSFX_10380</name>
</gene>
<accession>A0ABW4Q8I5</accession>
<evidence type="ECO:0000259" key="2">
    <source>
        <dbReference type="Pfam" id="PF08327"/>
    </source>
</evidence>
<reference evidence="4" key="1">
    <citation type="journal article" date="2019" name="Int. J. Syst. Evol. Microbiol.">
        <title>The Global Catalogue of Microorganisms (GCM) 10K type strain sequencing project: providing services to taxonomists for standard genome sequencing and annotation.</title>
        <authorList>
            <consortium name="The Broad Institute Genomics Platform"/>
            <consortium name="The Broad Institute Genome Sequencing Center for Infectious Disease"/>
            <person name="Wu L."/>
            <person name="Ma J."/>
        </authorList>
    </citation>
    <scope>NUCLEOTIDE SEQUENCE [LARGE SCALE GENOMIC DNA]</scope>
    <source>
        <strain evidence="4">JCM 11496</strain>
    </source>
</reference>
<dbReference type="RefSeq" id="WP_343879167.1">
    <property type="nucleotide sequence ID" value="NZ_BAAAIJ010000032.1"/>
</dbReference>